<dbReference type="SUPFAM" id="SSF48452">
    <property type="entry name" value="TPR-like"/>
    <property type="match status" value="2"/>
</dbReference>
<protein>
    <submittedName>
        <fullName evidence="5">Uncharacterized protein</fullName>
    </submittedName>
</protein>
<evidence type="ECO:0000256" key="1">
    <source>
        <dbReference type="ARBA" id="ARBA00022737"/>
    </source>
</evidence>
<accession>A0A3L7DV65</accession>
<name>A0A3L7DV65_9GAMM</name>
<evidence type="ECO:0000313" key="5">
    <source>
        <dbReference type="EMBL" id="RLQ20490.1"/>
    </source>
</evidence>
<dbReference type="InterPro" id="IPR011990">
    <property type="entry name" value="TPR-like_helical_dom_sf"/>
</dbReference>
<dbReference type="Gene3D" id="1.25.40.10">
    <property type="entry name" value="Tetratricopeptide repeat domain"/>
    <property type="match status" value="3"/>
</dbReference>
<dbReference type="SMART" id="SM00028">
    <property type="entry name" value="TPR"/>
    <property type="match status" value="8"/>
</dbReference>
<dbReference type="Proteomes" id="UP000265509">
    <property type="component" value="Unassembled WGS sequence"/>
</dbReference>
<keyword evidence="4" id="KW-0472">Membrane</keyword>
<evidence type="ECO:0000256" key="4">
    <source>
        <dbReference type="SAM" id="Phobius"/>
    </source>
</evidence>
<dbReference type="EMBL" id="QRAN01000025">
    <property type="protein sequence ID" value="RLQ20490.1"/>
    <property type="molecule type" value="Genomic_DNA"/>
</dbReference>
<evidence type="ECO:0000313" key="6">
    <source>
        <dbReference type="Proteomes" id="UP000265509"/>
    </source>
</evidence>
<dbReference type="Pfam" id="PF14559">
    <property type="entry name" value="TPR_19"/>
    <property type="match status" value="1"/>
</dbReference>
<feature type="transmembrane region" description="Helical" evidence="4">
    <location>
        <begin position="89"/>
        <end position="113"/>
    </location>
</feature>
<dbReference type="RefSeq" id="WP_117957007.1">
    <property type="nucleotide sequence ID" value="NZ_QRAN01000025.1"/>
</dbReference>
<organism evidence="5 6">
    <name type="scientific">Seongchinamella sediminis</name>
    <dbReference type="NCBI Taxonomy" id="2283635"/>
    <lineage>
        <taxon>Bacteria</taxon>
        <taxon>Pseudomonadati</taxon>
        <taxon>Pseudomonadota</taxon>
        <taxon>Gammaproteobacteria</taxon>
        <taxon>Cellvibrionales</taxon>
        <taxon>Halieaceae</taxon>
        <taxon>Seongchinamella</taxon>
    </lineage>
</organism>
<dbReference type="PANTHER" id="PTHR44227:SF3">
    <property type="entry name" value="PROTEIN O-MANNOSYL-TRANSFERASE TMTC4"/>
    <property type="match status" value="1"/>
</dbReference>
<keyword evidence="4" id="KW-0812">Transmembrane</keyword>
<dbReference type="InterPro" id="IPR052346">
    <property type="entry name" value="O-mannosyl-transferase_TMTC"/>
</dbReference>
<sequence length="665" mass="72938">MNVHQFIEELKVRGVHRAAALYSAAAWAVLQVADIFFPVAGVPEAAINVVLVLAAAGFPIALAISWFFDLTREGLVETPPITSPPRTSVVSIALVVEFVVILLLSLMVGFLYLDRLTDLDSTAAQGAEEQAPYQPPRRPSIAVMPFVNMSDQAGMDYLGDGLAEEILNLLAKLNELDVAARTSSFYFKDRDADIKTIGKQLGVGHVLEGSVRHEGDRVRVTAQLIEARSGYHLWSETFDSQLGDLLALQDEIASAVVQQLQVLLSPEAKKLLSTNTTVDPLAYDYYLRGRAYLRLPTDQDHLTFALALFDRAIERYPGLADAHAGRCEALLARYNMTRDSEDFRGAEAACQRALTLDRRAPSVYIGLGKLYLASGQYRQAIAEFDTALAMNGSHIEAHLGLADTYLAQGQRAQAEHHYRAAIDNHPNHWQAQSKMAAFLFLTGRAEEAIPYYRRISELMPDSANAFSNLGAARFMMGEYEQAAAAWRRSLALAPSSVTYANVATSLYFLERYDEALPMYHQAVELAPEDYELWGNLGDVYRYTSSGNDMSGPMYANAIRLAEERLAVNGADARALALVGHYRAALGEKRAALDALAEALALASDDAYVNYSNATALVSLGEEADAMAALQRALDAGFPRHLALADANLGRLRQLPRFEALVARRE</sequence>
<feature type="transmembrane region" description="Helical" evidence="4">
    <location>
        <begin position="20"/>
        <end position="39"/>
    </location>
</feature>
<dbReference type="Pfam" id="PF07719">
    <property type="entry name" value="TPR_2"/>
    <property type="match status" value="1"/>
</dbReference>
<dbReference type="PROSITE" id="PS50293">
    <property type="entry name" value="TPR_REGION"/>
    <property type="match status" value="1"/>
</dbReference>
<feature type="repeat" description="TPR" evidence="3">
    <location>
        <begin position="361"/>
        <end position="394"/>
    </location>
</feature>
<dbReference type="AlphaFoldDB" id="A0A3L7DV65"/>
<evidence type="ECO:0000256" key="3">
    <source>
        <dbReference type="PROSITE-ProRule" id="PRU00339"/>
    </source>
</evidence>
<dbReference type="Gene3D" id="3.40.50.10070">
    <property type="entry name" value="TolB, N-terminal domain"/>
    <property type="match status" value="1"/>
</dbReference>
<feature type="repeat" description="TPR" evidence="3">
    <location>
        <begin position="395"/>
        <end position="428"/>
    </location>
</feature>
<keyword evidence="1" id="KW-0677">Repeat</keyword>
<reference evidence="5 6" key="1">
    <citation type="submission" date="2018-07" db="EMBL/GenBank/DDBJ databases">
        <title>Halioglobus sp. genome submission.</title>
        <authorList>
            <person name="Ye M.-Q."/>
            <person name="Du Z.-J."/>
        </authorList>
    </citation>
    <scope>NUCLEOTIDE SEQUENCE [LARGE SCALE GENOMIC DNA]</scope>
    <source>
        <strain evidence="5 6">U0301</strain>
    </source>
</reference>
<comment type="caution">
    <text evidence="5">The sequence shown here is derived from an EMBL/GenBank/DDBJ whole genome shotgun (WGS) entry which is preliminary data.</text>
</comment>
<feature type="transmembrane region" description="Helical" evidence="4">
    <location>
        <begin position="45"/>
        <end position="68"/>
    </location>
</feature>
<dbReference type="InterPro" id="IPR013105">
    <property type="entry name" value="TPR_2"/>
</dbReference>
<proteinExistence type="predicted"/>
<dbReference type="PANTHER" id="PTHR44227">
    <property type="match status" value="1"/>
</dbReference>
<keyword evidence="4" id="KW-1133">Transmembrane helix</keyword>
<dbReference type="InterPro" id="IPR019734">
    <property type="entry name" value="TPR_rpt"/>
</dbReference>
<keyword evidence="2 3" id="KW-0802">TPR repeat</keyword>
<feature type="repeat" description="TPR" evidence="3">
    <location>
        <begin position="463"/>
        <end position="496"/>
    </location>
</feature>
<keyword evidence="6" id="KW-1185">Reference proteome</keyword>
<dbReference type="Pfam" id="PF13432">
    <property type="entry name" value="TPR_16"/>
    <property type="match status" value="1"/>
</dbReference>
<gene>
    <name evidence="5" type="ORF">DWB85_17215</name>
</gene>
<evidence type="ECO:0000256" key="2">
    <source>
        <dbReference type="ARBA" id="ARBA00022803"/>
    </source>
</evidence>
<dbReference type="PROSITE" id="PS50005">
    <property type="entry name" value="TPR"/>
    <property type="match status" value="3"/>
</dbReference>
<dbReference type="OrthoDB" id="549777at2"/>